<reference evidence="3" key="1">
    <citation type="journal article" date="2006" name="PLoS Biol.">
        <title>Macronuclear genome sequence of the ciliate Tetrahymena thermophila, a model eukaryote.</title>
        <authorList>
            <person name="Eisen J.A."/>
            <person name="Coyne R.S."/>
            <person name="Wu M."/>
            <person name="Wu D."/>
            <person name="Thiagarajan M."/>
            <person name="Wortman J.R."/>
            <person name="Badger J.H."/>
            <person name="Ren Q."/>
            <person name="Amedeo P."/>
            <person name="Jones K.M."/>
            <person name="Tallon L.J."/>
            <person name="Delcher A.L."/>
            <person name="Salzberg S.L."/>
            <person name="Silva J.C."/>
            <person name="Haas B.J."/>
            <person name="Majoros W.H."/>
            <person name="Farzad M."/>
            <person name="Carlton J.M."/>
            <person name="Smith R.K. Jr."/>
            <person name="Garg J."/>
            <person name="Pearlman R.E."/>
            <person name="Karrer K.M."/>
            <person name="Sun L."/>
            <person name="Manning G."/>
            <person name="Elde N.C."/>
            <person name="Turkewitz A.P."/>
            <person name="Asai D.J."/>
            <person name="Wilkes D.E."/>
            <person name="Wang Y."/>
            <person name="Cai H."/>
            <person name="Collins K."/>
            <person name="Stewart B.A."/>
            <person name="Lee S.R."/>
            <person name="Wilamowska K."/>
            <person name="Weinberg Z."/>
            <person name="Ruzzo W.L."/>
            <person name="Wloga D."/>
            <person name="Gaertig J."/>
            <person name="Frankel J."/>
            <person name="Tsao C.-C."/>
            <person name="Gorovsky M.A."/>
            <person name="Keeling P.J."/>
            <person name="Waller R.F."/>
            <person name="Patron N.J."/>
            <person name="Cherry J.M."/>
            <person name="Stover N.A."/>
            <person name="Krieger C.J."/>
            <person name="del Toro C."/>
            <person name="Ryder H.F."/>
            <person name="Williamson S.C."/>
            <person name="Barbeau R.A."/>
            <person name="Hamilton E.P."/>
            <person name="Orias E."/>
        </authorList>
    </citation>
    <scope>NUCLEOTIDE SEQUENCE [LARGE SCALE GENOMIC DNA]</scope>
    <source>
        <strain evidence="3">SB210</strain>
    </source>
</reference>
<proteinExistence type="predicted"/>
<name>Q23G86_TETTS</name>
<evidence type="ECO:0000256" key="1">
    <source>
        <dbReference type="SAM" id="MobiDB-lite"/>
    </source>
</evidence>
<accession>Q23G86</accession>
<dbReference type="Proteomes" id="UP000009168">
    <property type="component" value="Unassembled WGS sequence"/>
</dbReference>
<organism evidence="2 3">
    <name type="scientific">Tetrahymena thermophila (strain SB210)</name>
    <dbReference type="NCBI Taxonomy" id="312017"/>
    <lineage>
        <taxon>Eukaryota</taxon>
        <taxon>Sar</taxon>
        <taxon>Alveolata</taxon>
        <taxon>Ciliophora</taxon>
        <taxon>Intramacronucleata</taxon>
        <taxon>Oligohymenophorea</taxon>
        <taxon>Hymenostomatida</taxon>
        <taxon>Tetrahymenina</taxon>
        <taxon>Tetrahymenidae</taxon>
        <taxon>Tetrahymena</taxon>
    </lineage>
</organism>
<dbReference type="KEGG" id="tet:TTHERM_00075790"/>
<evidence type="ECO:0000313" key="2">
    <source>
        <dbReference type="EMBL" id="EAR95374.2"/>
    </source>
</evidence>
<dbReference type="HOGENOM" id="CLU_825105_0_0_1"/>
<sequence>MITHDQNDNELEVDDRREIERLKLIEQSIRTKVQMLCEYHSEVNRQIMYLEKNYENLQGGSLLGDIQSQIQLQNTNKLTKNGSNVYNDNITNNYNYYQDKNDGGNIFQEDEEEYFEEEQDEEDQNELNLSKQNDRSLFQNEIIDKNHLLVDMSQMFPKLMKPRQQNIQKDEPKKKRISTLLQTKKMYPFKKMKPLPNDEPGIVCQKLAMKDKYEKFLKKLKQEMPYYISDYGQIRYPIYVKKKVAFFCRYISRTKLVEDTRIGAEAVAKWVKVYCDYMDDKLENGEPNETFEEYVKQKQTKSAYIIKKKQLNCQPNLNQAILKQVQPASWQNQENHKKVDNQKNKYNFKMS</sequence>
<dbReference type="RefSeq" id="XP_001015619.2">
    <property type="nucleotide sequence ID" value="XM_001015619.2"/>
</dbReference>
<feature type="region of interest" description="Disordered" evidence="1">
    <location>
        <begin position="331"/>
        <end position="351"/>
    </location>
</feature>
<evidence type="ECO:0000313" key="3">
    <source>
        <dbReference type="Proteomes" id="UP000009168"/>
    </source>
</evidence>
<feature type="compositionally biased region" description="Basic and acidic residues" evidence="1">
    <location>
        <begin position="334"/>
        <end position="343"/>
    </location>
</feature>
<dbReference type="AlphaFoldDB" id="Q23G86"/>
<dbReference type="EMBL" id="GG662704">
    <property type="protein sequence ID" value="EAR95374.2"/>
    <property type="molecule type" value="Genomic_DNA"/>
</dbReference>
<dbReference type="InParanoid" id="Q23G86"/>
<protein>
    <submittedName>
        <fullName evidence="2">Uncharacterized protein</fullName>
    </submittedName>
</protein>
<dbReference type="GeneID" id="7842836"/>
<keyword evidence="3" id="KW-1185">Reference proteome</keyword>
<gene>
    <name evidence="2" type="ORF">TTHERM_00075790</name>
</gene>